<name>A0A1B4V6G2_9GAMM</name>
<evidence type="ECO:0000313" key="2">
    <source>
        <dbReference type="EMBL" id="BAU49100.1"/>
    </source>
</evidence>
<dbReference type="OrthoDB" id="3267840at2"/>
<sequence>MAKPTPITCEEALRQIYAYLDRELEGHAHRAIEQHLRVCRACFSRAEFERRLKERLRETRRATVSADLRARIRKVIGNY</sequence>
<accession>A0A1B4V6G2</accession>
<organism evidence="2 3">
    <name type="scientific">Sulfurifustis variabilis</name>
    <dbReference type="NCBI Taxonomy" id="1675686"/>
    <lineage>
        <taxon>Bacteria</taxon>
        <taxon>Pseudomonadati</taxon>
        <taxon>Pseudomonadota</taxon>
        <taxon>Gammaproteobacteria</taxon>
        <taxon>Acidiferrobacterales</taxon>
        <taxon>Acidiferrobacteraceae</taxon>
        <taxon>Sulfurifustis</taxon>
    </lineage>
</organism>
<keyword evidence="3" id="KW-1185">Reference proteome</keyword>
<dbReference type="RefSeq" id="WP_096461550.1">
    <property type="nucleotide sequence ID" value="NZ_AP014936.1"/>
</dbReference>
<evidence type="ECO:0000259" key="1">
    <source>
        <dbReference type="Pfam" id="PF13490"/>
    </source>
</evidence>
<dbReference type="Pfam" id="PF13490">
    <property type="entry name" value="zf-HC2"/>
    <property type="match status" value="1"/>
</dbReference>
<evidence type="ECO:0000313" key="3">
    <source>
        <dbReference type="Proteomes" id="UP000218899"/>
    </source>
</evidence>
<dbReference type="AlphaFoldDB" id="A0A1B4V6G2"/>
<proteinExistence type="predicted"/>
<dbReference type="KEGG" id="sva:SVA_2552"/>
<dbReference type="Proteomes" id="UP000218899">
    <property type="component" value="Chromosome"/>
</dbReference>
<gene>
    <name evidence="2" type="ORF">SVA_2552</name>
</gene>
<protein>
    <submittedName>
        <fullName evidence="2">Anti-sigma factor</fullName>
    </submittedName>
</protein>
<dbReference type="InterPro" id="IPR027383">
    <property type="entry name" value="Znf_put"/>
</dbReference>
<reference evidence="2 3" key="1">
    <citation type="submission" date="2015-08" db="EMBL/GenBank/DDBJ databases">
        <title>Complete genome sequence of Sulfurifustis variabilis.</title>
        <authorList>
            <person name="Miura A."/>
            <person name="Kojima H."/>
            <person name="Fukui M."/>
        </authorList>
    </citation>
    <scope>NUCLEOTIDE SEQUENCE [LARGE SCALE GENOMIC DNA]</scope>
    <source>
        <strain evidence="3">skN76</strain>
    </source>
</reference>
<feature type="domain" description="Putative zinc-finger" evidence="1">
    <location>
        <begin position="9"/>
        <end position="42"/>
    </location>
</feature>
<dbReference type="EMBL" id="AP014936">
    <property type="protein sequence ID" value="BAU49100.1"/>
    <property type="molecule type" value="Genomic_DNA"/>
</dbReference>